<dbReference type="SUPFAM" id="SSF89796">
    <property type="entry name" value="CoA-transferase family III (CaiB/BaiF)"/>
    <property type="match status" value="1"/>
</dbReference>
<dbReference type="STRING" id="1229727.Ga0080559_TMP4180"/>
<organism evidence="2 3">
    <name type="scientific">Salipiger profundus</name>
    <dbReference type="NCBI Taxonomy" id="1229727"/>
    <lineage>
        <taxon>Bacteria</taxon>
        <taxon>Pseudomonadati</taxon>
        <taxon>Pseudomonadota</taxon>
        <taxon>Alphaproteobacteria</taxon>
        <taxon>Rhodobacterales</taxon>
        <taxon>Roseobacteraceae</taxon>
        <taxon>Salipiger</taxon>
    </lineage>
</organism>
<dbReference type="Gene3D" id="3.30.1540.10">
    <property type="entry name" value="formyl-coa transferase, domain 3"/>
    <property type="match status" value="1"/>
</dbReference>
<accession>A0A1U7DA75</accession>
<dbReference type="OrthoDB" id="9806585at2"/>
<dbReference type="InterPro" id="IPR023606">
    <property type="entry name" value="CoA-Trfase_III_dom_1_sf"/>
</dbReference>
<dbReference type="GO" id="GO:0008410">
    <property type="term" value="F:CoA-transferase activity"/>
    <property type="evidence" value="ECO:0007669"/>
    <property type="project" value="TreeGrafter"/>
</dbReference>
<dbReference type="Proteomes" id="UP000186559">
    <property type="component" value="Chromosome"/>
</dbReference>
<keyword evidence="3" id="KW-1185">Reference proteome</keyword>
<proteinExistence type="predicted"/>
<gene>
    <name evidence="2" type="ORF">Ga0080559_TMP4180</name>
</gene>
<name>A0A1U7DA75_9RHOB</name>
<dbReference type="KEGG" id="tpro:Ga0080559_TMP4180"/>
<sequence length="407" mass="43774">MQGILEGIRVLDFGRWIAGPYCAHLLASFGADVVRIERPRGEDDRFLMPVTEHGEGAQFLQCNGGKRCLALHMTSPEGREAIRKMIAQADVVVANYSPSALKYFGLDYETLREIKPDIILASASAYGTRGPMAERIGFDGVGQAVSGAVWLTGEEGKPHRAATAPIDFATSLSLAYGTLAAIIRKMRTGEGTNVEASLVGTSLNLTNQILMEEATGFRHRTPIGNRSPMSGPSDIFKARDGWFIMQVIGQKVFQRWCKIVEREDLLDDPRFATDDKRGANGEELSAIMQKWCADKTRDECIDILGNASIGCGPVLSPAEVTGGALDLRETFMRDVAFPGSAPFPLVPPPAQLSAGSVAFDRPPLLGEHSAEVLSDYGFSEAEIAAMCEAGTVKLGDAEIPAPRAEAG</sequence>
<dbReference type="RefSeq" id="WP_076624675.1">
    <property type="nucleotide sequence ID" value="NZ_BMEW01000001.1"/>
</dbReference>
<dbReference type="InterPro" id="IPR044855">
    <property type="entry name" value="CoA-Trfase_III_dom3_sf"/>
</dbReference>
<keyword evidence="1 2" id="KW-0808">Transferase</keyword>
<dbReference type="PANTHER" id="PTHR48207:SF3">
    <property type="entry name" value="SUCCINATE--HYDROXYMETHYLGLUTARATE COA-TRANSFERASE"/>
    <property type="match status" value="1"/>
</dbReference>
<evidence type="ECO:0000256" key="1">
    <source>
        <dbReference type="ARBA" id="ARBA00022679"/>
    </source>
</evidence>
<dbReference type="InterPro" id="IPR003673">
    <property type="entry name" value="CoA-Trfase_fam_III"/>
</dbReference>
<protein>
    <submittedName>
        <fullName evidence="2">Putative acyl-CoA transferase/carnitine dehydratase</fullName>
    </submittedName>
</protein>
<dbReference type="EMBL" id="CP014796">
    <property type="protein sequence ID" value="APX24976.1"/>
    <property type="molecule type" value="Genomic_DNA"/>
</dbReference>
<dbReference type="Gene3D" id="3.40.50.10540">
    <property type="entry name" value="Crotonobetainyl-coa:carnitine coa-transferase, domain 1"/>
    <property type="match status" value="1"/>
</dbReference>
<evidence type="ECO:0000313" key="2">
    <source>
        <dbReference type="EMBL" id="APX24976.1"/>
    </source>
</evidence>
<dbReference type="Pfam" id="PF02515">
    <property type="entry name" value="CoA_transf_3"/>
    <property type="match status" value="1"/>
</dbReference>
<dbReference type="AlphaFoldDB" id="A0A1U7DA75"/>
<dbReference type="InterPro" id="IPR050483">
    <property type="entry name" value="CoA-transferase_III_domain"/>
</dbReference>
<dbReference type="PANTHER" id="PTHR48207">
    <property type="entry name" value="SUCCINATE--HYDROXYMETHYLGLUTARATE COA-TRANSFERASE"/>
    <property type="match status" value="1"/>
</dbReference>
<reference evidence="2 3" key="1">
    <citation type="submission" date="2016-03" db="EMBL/GenBank/DDBJ databases">
        <title>Deep-sea bacteria in the southern Pacific.</title>
        <authorList>
            <person name="Tang K."/>
        </authorList>
    </citation>
    <scope>NUCLEOTIDE SEQUENCE [LARGE SCALE GENOMIC DNA]</scope>
    <source>
        <strain evidence="2 3">JLT2016</strain>
    </source>
</reference>
<evidence type="ECO:0000313" key="3">
    <source>
        <dbReference type="Proteomes" id="UP000186559"/>
    </source>
</evidence>